<comment type="subcellular location">
    <subcellularLocation>
        <location evidence="1">Cell membrane</location>
        <topology evidence="1">Multi-pass membrane protein</topology>
    </subcellularLocation>
</comment>
<feature type="transmembrane region" description="Helical" evidence="6">
    <location>
        <begin position="163"/>
        <end position="182"/>
    </location>
</feature>
<reference evidence="8" key="1">
    <citation type="journal article" date="2019" name="Int. J. Syst. Evol. Microbiol.">
        <title>The Global Catalogue of Microorganisms (GCM) 10K type strain sequencing project: providing services to taxonomists for standard genome sequencing and annotation.</title>
        <authorList>
            <consortium name="The Broad Institute Genomics Platform"/>
            <consortium name="The Broad Institute Genome Sequencing Center for Infectious Disease"/>
            <person name="Wu L."/>
            <person name="Ma J."/>
        </authorList>
    </citation>
    <scope>NUCLEOTIDE SEQUENCE [LARGE SCALE GENOMIC DNA]</scope>
    <source>
        <strain evidence="8">CGMCC 4.7093</strain>
    </source>
</reference>
<keyword evidence="2" id="KW-1003">Cell membrane</keyword>
<evidence type="ECO:0000256" key="1">
    <source>
        <dbReference type="ARBA" id="ARBA00004651"/>
    </source>
</evidence>
<evidence type="ECO:0000313" key="8">
    <source>
        <dbReference type="Proteomes" id="UP001595947"/>
    </source>
</evidence>
<name>A0ABV9YIT4_9PSEU</name>
<keyword evidence="4 6" id="KW-1133">Transmembrane helix</keyword>
<dbReference type="InterPro" id="IPR050833">
    <property type="entry name" value="Poly_Biosynth_Transport"/>
</dbReference>
<organism evidence="7 8">
    <name type="scientific">Actinomycetospora atypica</name>
    <dbReference type="NCBI Taxonomy" id="1290095"/>
    <lineage>
        <taxon>Bacteria</taxon>
        <taxon>Bacillati</taxon>
        <taxon>Actinomycetota</taxon>
        <taxon>Actinomycetes</taxon>
        <taxon>Pseudonocardiales</taxon>
        <taxon>Pseudonocardiaceae</taxon>
        <taxon>Actinomycetospora</taxon>
    </lineage>
</organism>
<feature type="transmembrane region" description="Helical" evidence="6">
    <location>
        <begin position="188"/>
        <end position="207"/>
    </location>
</feature>
<evidence type="ECO:0000256" key="4">
    <source>
        <dbReference type="ARBA" id="ARBA00022989"/>
    </source>
</evidence>
<feature type="transmembrane region" description="Helical" evidence="6">
    <location>
        <begin position="94"/>
        <end position="119"/>
    </location>
</feature>
<evidence type="ECO:0000256" key="3">
    <source>
        <dbReference type="ARBA" id="ARBA00022692"/>
    </source>
</evidence>
<gene>
    <name evidence="7" type="ORF">ACFPBZ_05305</name>
</gene>
<dbReference type="PANTHER" id="PTHR30250:SF11">
    <property type="entry name" value="O-ANTIGEN TRANSPORTER-RELATED"/>
    <property type="match status" value="1"/>
</dbReference>
<feature type="transmembrane region" description="Helical" evidence="6">
    <location>
        <begin position="131"/>
        <end position="151"/>
    </location>
</feature>
<sequence>MRLRSRLPVDVLRGWRAPQHRDGAALVLSSALSSVVGLGYWVLAARLFPPAVVGVNTTIVSTLTMLAGIAQLNLGSALLRFVPEAGRGAGHLVAACYALGVLVGTVTGLGFALGAAWWAPELVAALGERPLLVLFVLATPVWTVFVMQDYVLTATKRATVVPLENLAFAVGKVFLLLAASTLGTVATIAGSWTVATAITVVVVSLYLRRVLSHGATTDAAGRVAGPVLARYVVADWTGTIFLSAVYFGLPLLVLARLGPDAAATFGVVWTVAFALYLVAQSMGQSLVAHTAAVPERAERAARDMAVKSLTVVGPAALVLAIGASPILRVFGEHYVRTGTVLLALTALSAVPNIVGAAGIALARVHHRRLLQVGVPLLTALLVIPSAWASMPAFGLAGVGMAALVGQSTVAGCLLVGRWFTRAARLRSVSQGWPGKGRNGH</sequence>
<dbReference type="PANTHER" id="PTHR30250">
    <property type="entry name" value="PST FAMILY PREDICTED COLANIC ACID TRANSPORTER"/>
    <property type="match status" value="1"/>
</dbReference>
<feature type="transmembrane region" description="Helical" evidence="6">
    <location>
        <begin position="63"/>
        <end position="82"/>
    </location>
</feature>
<keyword evidence="3 6" id="KW-0812">Transmembrane</keyword>
<dbReference type="Proteomes" id="UP001595947">
    <property type="component" value="Unassembled WGS sequence"/>
</dbReference>
<feature type="transmembrane region" description="Helical" evidence="6">
    <location>
        <begin position="393"/>
        <end position="416"/>
    </location>
</feature>
<evidence type="ECO:0000313" key="7">
    <source>
        <dbReference type="EMBL" id="MFC5061612.1"/>
    </source>
</evidence>
<feature type="transmembrane region" description="Helical" evidence="6">
    <location>
        <begin position="23"/>
        <end position="43"/>
    </location>
</feature>
<evidence type="ECO:0000256" key="6">
    <source>
        <dbReference type="SAM" id="Phobius"/>
    </source>
</evidence>
<protein>
    <submittedName>
        <fullName evidence="7">Lipopolysaccharide biosynthesis protein</fullName>
    </submittedName>
</protein>
<feature type="transmembrane region" description="Helical" evidence="6">
    <location>
        <begin position="339"/>
        <end position="362"/>
    </location>
</feature>
<feature type="transmembrane region" description="Helical" evidence="6">
    <location>
        <begin position="309"/>
        <end position="327"/>
    </location>
</feature>
<proteinExistence type="predicted"/>
<keyword evidence="5 6" id="KW-0472">Membrane</keyword>
<feature type="transmembrane region" description="Helical" evidence="6">
    <location>
        <begin position="261"/>
        <end position="279"/>
    </location>
</feature>
<keyword evidence="8" id="KW-1185">Reference proteome</keyword>
<evidence type="ECO:0000256" key="2">
    <source>
        <dbReference type="ARBA" id="ARBA00022475"/>
    </source>
</evidence>
<feature type="transmembrane region" description="Helical" evidence="6">
    <location>
        <begin position="369"/>
        <end position="387"/>
    </location>
</feature>
<dbReference type="EMBL" id="JBHSIV010000004">
    <property type="protein sequence ID" value="MFC5061612.1"/>
    <property type="molecule type" value="Genomic_DNA"/>
</dbReference>
<dbReference type="RefSeq" id="WP_378034963.1">
    <property type="nucleotide sequence ID" value="NZ_JBHSIV010000004.1"/>
</dbReference>
<evidence type="ECO:0000256" key="5">
    <source>
        <dbReference type="ARBA" id="ARBA00023136"/>
    </source>
</evidence>
<comment type="caution">
    <text evidence="7">The sequence shown here is derived from an EMBL/GenBank/DDBJ whole genome shotgun (WGS) entry which is preliminary data.</text>
</comment>
<feature type="transmembrane region" description="Helical" evidence="6">
    <location>
        <begin position="228"/>
        <end position="249"/>
    </location>
</feature>
<accession>A0ABV9YIT4</accession>